<organism evidence="10 11">
    <name type="scientific">Puccinia striiformis</name>
    <dbReference type="NCBI Taxonomy" id="27350"/>
    <lineage>
        <taxon>Eukaryota</taxon>
        <taxon>Fungi</taxon>
        <taxon>Dikarya</taxon>
        <taxon>Basidiomycota</taxon>
        <taxon>Pucciniomycotina</taxon>
        <taxon>Pucciniomycetes</taxon>
        <taxon>Pucciniales</taxon>
        <taxon>Pucciniaceae</taxon>
        <taxon>Puccinia</taxon>
    </lineage>
</organism>
<comment type="catalytic activity">
    <reaction evidence="1">
        <text>aldehydo-D-ribose 5-phosphate = D-ribulose 5-phosphate</text>
        <dbReference type="Rhea" id="RHEA:14657"/>
        <dbReference type="ChEBI" id="CHEBI:58121"/>
        <dbReference type="ChEBI" id="CHEBI:58273"/>
        <dbReference type="EC" id="5.3.1.6"/>
    </reaction>
</comment>
<evidence type="ECO:0000256" key="3">
    <source>
        <dbReference type="ARBA" id="ARBA00008088"/>
    </source>
</evidence>
<evidence type="ECO:0000256" key="9">
    <source>
        <dbReference type="SAM" id="MobiDB-lite"/>
    </source>
</evidence>
<dbReference type="InterPro" id="IPR037171">
    <property type="entry name" value="NagB/RpiA_transferase-like"/>
</dbReference>
<protein>
    <recommendedName>
        <fullName evidence="5">Ribose-5-phosphate isomerase</fullName>
        <ecNumber evidence="4">5.3.1.6</ecNumber>
    </recommendedName>
    <alternativeName>
        <fullName evidence="8">D-ribose-5-phosphate ketol-isomerase</fullName>
    </alternativeName>
    <alternativeName>
        <fullName evidence="7">Phosphoriboisomerase</fullName>
    </alternativeName>
</protein>
<comment type="pathway">
    <text evidence="2">Carbohydrate degradation; pentose phosphate pathway; D-ribose 5-phosphate from D-ribulose 5-phosphate (non-oxidative stage): step 1/1.</text>
</comment>
<evidence type="ECO:0000256" key="8">
    <source>
        <dbReference type="ARBA" id="ARBA00032273"/>
    </source>
</evidence>
<dbReference type="SUPFAM" id="SSF100950">
    <property type="entry name" value="NagB/RpiA/CoA transferase-like"/>
    <property type="match status" value="1"/>
</dbReference>
<dbReference type="Pfam" id="PF06026">
    <property type="entry name" value="Rib_5-P_isom_A"/>
    <property type="match status" value="1"/>
</dbReference>
<dbReference type="GO" id="GO:0009052">
    <property type="term" value="P:pentose-phosphate shunt, non-oxidative branch"/>
    <property type="evidence" value="ECO:0007669"/>
    <property type="project" value="InterPro"/>
</dbReference>
<dbReference type="CDD" id="cd01398">
    <property type="entry name" value="RPI_A"/>
    <property type="match status" value="1"/>
</dbReference>
<evidence type="ECO:0000256" key="5">
    <source>
        <dbReference type="ARBA" id="ARBA00019150"/>
    </source>
</evidence>
<dbReference type="NCBIfam" id="TIGR00021">
    <property type="entry name" value="rpiA"/>
    <property type="match status" value="1"/>
</dbReference>
<comment type="caution">
    <text evidence="10">The sequence shown here is derived from an EMBL/GenBank/DDBJ whole genome shotgun (WGS) entry which is preliminary data.</text>
</comment>
<dbReference type="EMBL" id="PKSL01000026">
    <property type="protein sequence ID" value="POW13174.1"/>
    <property type="molecule type" value="Genomic_DNA"/>
</dbReference>
<dbReference type="Proteomes" id="UP000239156">
    <property type="component" value="Unassembled WGS sequence"/>
</dbReference>
<dbReference type="EC" id="5.3.1.6" evidence="4"/>
<feature type="region of interest" description="Disordered" evidence="9">
    <location>
        <begin position="1"/>
        <end position="39"/>
    </location>
</feature>
<dbReference type="GO" id="GO:0004751">
    <property type="term" value="F:ribose-5-phosphate isomerase activity"/>
    <property type="evidence" value="ECO:0007669"/>
    <property type="project" value="UniProtKB-EC"/>
</dbReference>
<evidence type="ECO:0000256" key="2">
    <source>
        <dbReference type="ARBA" id="ARBA00004988"/>
    </source>
</evidence>
<evidence type="ECO:0000313" key="10">
    <source>
        <dbReference type="EMBL" id="POW13174.1"/>
    </source>
</evidence>
<dbReference type="FunFam" id="3.30.70.260:FF:000053">
    <property type="entry name" value="Ribose-5-phosphate isomerase, putative"/>
    <property type="match status" value="1"/>
</dbReference>
<dbReference type="Gene3D" id="3.30.70.260">
    <property type="match status" value="1"/>
</dbReference>
<dbReference type="VEuPathDB" id="FungiDB:PSHT_10024"/>
<dbReference type="VEuPathDB" id="FungiDB:PSTT_03936"/>
<evidence type="ECO:0000313" key="11">
    <source>
        <dbReference type="Proteomes" id="UP000239156"/>
    </source>
</evidence>
<name>A0A2S4VUH2_9BASI</name>
<dbReference type="GO" id="GO:0005737">
    <property type="term" value="C:cytoplasm"/>
    <property type="evidence" value="ECO:0007669"/>
    <property type="project" value="TreeGrafter"/>
</dbReference>
<dbReference type="GO" id="GO:0006014">
    <property type="term" value="P:D-ribose metabolic process"/>
    <property type="evidence" value="ECO:0007669"/>
    <property type="project" value="TreeGrafter"/>
</dbReference>
<feature type="compositionally biased region" description="Polar residues" evidence="9">
    <location>
        <begin position="276"/>
        <end position="288"/>
    </location>
</feature>
<feature type="compositionally biased region" description="Polar residues" evidence="9">
    <location>
        <begin position="1"/>
        <end position="15"/>
    </location>
</feature>
<comment type="similarity">
    <text evidence="3">Belongs to the ribose 5-phosphate isomerase family.</text>
</comment>
<dbReference type="SUPFAM" id="SSF75445">
    <property type="entry name" value="D-ribose-5-phosphate isomerase (RpiA), lid domain"/>
    <property type="match status" value="1"/>
</dbReference>
<proteinExistence type="inferred from homology"/>
<dbReference type="UniPathway" id="UPA00115">
    <property type="reaction ID" value="UER00412"/>
</dbReference>
<feature type="region of interest" description="Disordered" evidence="9">
    <location>
        <begin position="265"/>
        <end position="301"/>
    </location>
</feature>
<accession>A0A2S4VUH2</accession>
<dbReference type="Gene3D" id="3.40.50.1360">
    <property type="match status" value="1"/>
</dbReference>
<dbReference type="InterPro" id="IPR004788">
    <property type="entry name" value="Ribose5P_isomerase_type_A"/>
</dbReference>
<evidence type="ECO:0000256" key="7">
    <source>
        <dbReference type="ARBA" id="ARBA00029734"/>
    </source>
</evidence>
<evidence type="ECO:0000256" key="6">
    <source>
        <dbReference type="ARBA" id="ARBA00023235"/>
    </source>
</evidence>
<gene>
    <name evidence="10" type="ORF">PSTT_03936</name>
</gene>
<dbReference type="PANTHER" id="PTHR11934:SF0">
    <property type="entry name" value="RIBOSE-5-PHOSPHATE ISOMERASE"/>
    <property type="match status" value="1"/>
</dbReference>
<evidence type="ECO:0000256" key="1">
    <source>
        <dbReference type="ARBA" id="ARBA00001713"/>
    </source>
</evidence>
<dbReference type="PANTHER" id="PTHR11934">
    <property type="entry name" value="RIBOSE-5-PHOSPHATE ISOMERASE"/>
    <property type="match status" value="1"/>
</dbReference>
<evidence type="ECO:0000256" key="4">
    <source>
        <dbReference type="ARBA" id="ARBA00011959"/>
    </source>
</evidence>
<sequence length="317" mass="34692">MTGQFNTFSQASTAPLHSKPDPKLQTRQTVPATNPDGLDPIEASKQLAAYAAVDQHILPHHRVIGIGSGSTVPYVVERIVQQGHETNESSKSRIKFRRCRPISRLDITLDGADEVDADLNAIKGGGACHLREKVLAEAADKFILVADARKDSALLGTNWRAGVPIEVVPFAWAKVMSNIQLMGCLNPTLRMGKSKAGPVVTDNGNFVIDAPFDEVYMRDPTELSYRLKMLTGVLEVGLFCGMAEEAYFGNLDGIVTIRSKNGNTRKMSVEEGKAKIQSNGHQPQSSTQRKQEDHASSVRPTHIPFPLHRLFCPTRSP</sequence>
<dbReference type="AlphaFoldDB" id="A0A2S4VUH2"/>
<reference evidence="10" key="1">
    <citation type="submission" date="2017-12" db="EMBL/GenBank/DDBJ databases">
        <title>Gene loss provides genomic basis for host adaptation in cereal stripe rust fungi.</title>
        <authorList>
            <person name="Xia C."/>
        </authorList>
    </citation>
    <scope>NUCLEOTIDE SEQUENCE [LARGE SCALE GENOMIC DNA]</scope>
    <source>
        <strain evidence="10">93-210</strain>
    </source>
</reference>
<keyword evidence="11" id="KW-1185">Reference proteome</keyword>
<keyword evidence="6" id="KW-0413">Isomerase</keyword>